<reference evidence="1 2" key="1">
    <citation type="journal article" date="2022" name="bioRxiv">
        <title>The genome of the oomycete Peronosclerospora sorghi, a cosmopolitan pathogen of maize and sorghum, is inflated with dispersed pseudogenes.</title>
        <authorList>
            <person name="Fletcher K."/>
            <person name="Martin F."/>
            <person name="Isakeit T."/>
            <person name="Cavanaugh K."/>
            <person name="Magill C."/>
            <person name="Michelmore R."/>
        </authorList>
    </citation>
    <scope>NUCLEOTIDE SEQUENCE [LARGE SCALE GENOMIC DNA]</scope>
    <source>
        <strain evidence="1">P6</strain>
    </source>
</reference>
<dbReference type="Proteomes" id="UP001163321">
    <property type="component" value="Chromosome 10"/>
</dbReference>
<accession>A0ACC0WQ85</accession>
<dbReference type="EMBL" id="CM047589">
    <property type="protein sequence ID" value="KAI9920209.1"/>
    <property type="molecule type" value="Genomic_DNA"/>
</dbReference>
<sequence>MGTERVAEHQRPERSCHESIHYTFAGENPQKDQCRVSFDDTPSTTRKRASMSFIFINGQVAKPPAV</sequence>
<name>A0ACC0WQ85_9STRA</name>
<protein>
    <submittedName>
        <fullName evidence="1">Uncharacterized protein</fullName>
    </submittedName>
</protein>
<keyword evidence="2" id="KW-1185">Reference proteome</keyword>
<gene>
    <name evidence="1" type="ORF">PsorP6_015420</name>
</gene>
<proteinExistence type="predicted"/>
<evidence type="ECO:0000313" key="1">
    <source>
        <dbReference type="EMBL" id="KAI9920209.1"/>
    </source>
</evidence>
<evidence type="ECO:0000313" key="2">
    <source>
        <dbReference type="Proteomes" id="UP001163321"/>
    </source>
</evidence>
<comment type="caution">
    <text evidence="1">The sequence shown here is derived from an EMBL/GenBank/DDBJ whole genome shotgun (WGS) entry which is preliminary data.</text>
</comment>
<organism evidence="1 2">
    <name type="scientific">Peronosclerospora sorghi</name>
    <dbReference type="NCBI Taxonomy" id="230839"/>
    <lineage>
        <taxon>Eukaryota</taxon>
        <taxon>Sar</taxon>
        <taxon>Stramenopiles</taxon>
        <taxon>Oomycota</taxon>
        <taxon>Peronosporomycetes</taxon>
        <taxon>Peronosporales</taxon>
        <taxon>Peronosporaceae</taxon>
        <taxon>Peronosclerospora</taxon>
    </lineage>
</organism>